<evidence type="ECO:0000256" key="8">
    <source>
        <dbReference type="ARBA" id="ARBA00023034"/>
    </source>
</evidence>
<proteinExistence type="inferred from homology"/>
<evidence type="ECO:0000256" key="5">
    <source>
        <dbReference type="ARBA" id="ARBA00022692"/>
    </source>
</evidence>
<keyword evidence="7" id="KW-1133">Transmembrane helix</keyword>
<dbReference type="Pfam" id="PF00777">
    <property type="entry name" value="Glyco_transf_29"/>
    <property type="match status" value="2"/>
</dbReference>
<keyword evidence="4" id="KW-0808">Transferase</keyword>
<keyword evidence="3" id="KW-0328">Glycosyltransferase</keyword>
<name>A0A315UNV8_GAMAF</name>
<feature type="compositionally biased region" description="Pro residues" evidence="11">
    <location>
        <begin position="382"/>
        <end position="395"/>
    </location>
</feature>
<comment type="similarity">
    <text evidence="2">Belongs to the glycosyltransferase 29 family.</text>
</comment>
<evidence type="ECO:0000313" key="12">
    <source>
        <dbReference type="EMBL" id="PWA13997.1"/>
    </source>
</evidence>
<accession>A0A315UNV8</accession>
<organism evidence="12 13">
    <name type="scientific">Gambusia affinis</name>
    <name type="common">Western mosquitofish</name>
    <name type="synonym">Heterandria affinis</name>
    <dbReference type="NCBI Taxonomy" id="33528"/>
    <lineage>
        <taxon>Eukaryota</taxon>
        <taxon>Metazoa</taxon>
        <taxon>Chordata</taxon>
        <taxon>Craniata</taxon>
        <taxon>Vertebrata</taxon>
        <taxon>Euteleostomi</taxon>
        <taxon>Actinopterygii</taxon>
        <taxon>Neopterygii</taxon>
        <taxon>Teleostei</taxon>
        <taxon>Neoteleostei</taxon>
        <taxon>Acanthomorphata</taxon>
        <taxon>Ovalentaria</taxon>
        <taxon>Atherinomorphae</taxon>
        <taxon>Cyprinodontiformes</taxon>
        <taxon>Poeciliidae</taxon>
        <taxon>Poeciliinae</taxon>
        <taxon>Gambusia</taxon>
    </lineage>
</organism>
<evidence type="ECO:0000256" key="10">
    <source>
        <dbReference type="ARBA" id="ARBA00023180"/>
    </source>
</evidence>
<dbReference type="InterPro" id="IPR001675">
    <property type="entry name" value="Glyco_trans_29"/>
</dbReference>
<dbReference type="GO" id="GO:0008373">
    <property type="term" value="F:sialyltransferase activity"/>
    <property type="evidence" value="ECO:0007669"/>
    <property type="project" value="InterPro"/>
</dbReference>
<feature type="region of interest" description="Disordered" evidence="11">
    <location>
        <begin position="356"/>
        <end position="410"/>
    </location>
</feature>
<dbReference type="PANTHER" id="PTHR13713">
    <property type="entry name" value="SIALYLTRANSFERASE"/>
    <property type="match status" value="1"/>
</dbReference>
<evidence type="ECO:0000256" key="9">
    <source>
        <dbReference type="ARBA" id="ARBA00023136"/>
    </source>
</evidence>
<dbReference type="Gene3D" id="3.90.1480.20">
    <property type="entry name" value="Glycosyl transferase family 29"/>
    <property type="match status" value="2"/>
</dbReference>
<feature type="compositionally biased region" description="Low complexity" evidence="11">
    <location>
        <begin position="396"/>
        <end position="408"/>
    </location>
</feature>
<feature type="compositionally biased region" description="Basic and acidic residues" evidence="11">
    <location>
        <begin position="628"/>
        <end position="648"/>
    </location>
</feature>
<evidence type="ECO:0000256" key="2">
    <source>
        <dbReference type="ARBA" id="ARBA00006003"/>
    </source>
</evidence>
<dbReference type="GO" id="GO:0000139">
    <property type="term" value="C:Golgi membrane"/>
    <property type="evidence" value="ECO:0007669"/>
    <property type="project" value="UniProtKB-SubCell"/>
</dbReference>
<evidence type="ECO:0000256" key="6">
    <source>
        <dbReference type="ARBA" id="ARBA00022968"/>
    </source>
</evidence>
<dbReference type="InterPro" id="IPR038578">
    <property type="entry name" value="GT29-like_sf"/>
</dbReference>
<feature type="region of interest" description="Disordered" evidence="11">
    <location>
        <begin position="619"/>
        <end position="658"/>
    </location>
</feature>
<keyword evidence="10" id="KW-0325">Glycoprotein</keyword>
<feature type="compositionally biased region" description="Low complexity" evidence="11">
    <location>
        <begin position="365"/>
        <end position="381"/>
    </location>
</feature>
<evidence type="ECO:0000256" key="7">
    <source>
        <dbReference type="ARBA" id="ARBA00022989"/>
    </source>
</evidence>
<keyword evidence="13" id="KW-1185">Reference proteome</keyword>
<evidence type="ECO:0000313" key="13">
    <source>
        <dbReference type="Proteomes" id="UP000250572"/>
    </source>
</evidence>
<dbReference type="InterPro" id="IPR051142">
    <property type="entry name" value="Glycosyltransferase_29"/>
</dbReference>
<keyword evidence="8" id="KW-0333">Golgi apparatus</keyword>
<dbReference type="PANTHER" id="PTHR13713:SF37">
    <property type="entry name" value="CMP-N-ACETYLNEURAMINATE-BETA-1,4-GALACTOSIDE ALPHA-2,3-SIALYLTRANSFERASE"/>
    <property type="match status" value="1"/>
</dbReference>
<reference evidence="12 13" key="1">
    <citation type="journal article" date="2018" name="G3 (Bethesda)">
        <title>A High-Quality Reference Genome for the Invasive Mosquitofish Gambusia affinis Using a Chicago Library.</title>
        <authorList>
            <person name="Hoffberg S.L."/>
            <person name="Troendle N.J."/>
            <person name="Glenn T.C."/>
            <person name="Mahmud O."/>
            <person name="Louha S."/>
            <person name="Chalopin D."/>
            <person name="Bennetzen J.L."/>
            <person name="Mauricio R."/>
        </authorList>
    </citation>
    <scope>NUCLEOTIDE SEQUENCE [LARGE SCALE GENOMIC DNA]</scope>
    <source>
        <strain evidence="12">NE01/NJP1002.9</strain>
        <tissue evidence="12">Muscle</tissue>
    </source>
</reference>
<evidence type="ECO:0000256" key="3">
    <source>
        <dbReference type="ARBA" id="ARBA00022676"/>
    </source>
</evidence>
<protein>
    <submittedName>
        <fullName evidence="12">Uncharacterized protein</fullName>
    </submittedName>
</protein>
<gene>
    <name evidence="12" type="ORF">CCH79_00017018</name>
</gene>
<keyword evidence="9" id="KW-0472">Membrane</keyword>
<keyword evidence="6" id="KW-0735">Signal-anchor</keyword>
<evidence type="ECO:0000256" key="4">
    <source>
        <dbReference type="ARBA" id="ARBA00022679"/>
    </source>
</evidence>
<sequence length="658" mass="73004">MFLSVITKSQGGFRSKARIRTKRGYPEKDAEETSVALTKGAEVKRIAELENDINVGRIVSSVLQNTYWIPIGYDKQGFLLQLETKLPPELAYKYGNLSEGVCKPGYAAAKMTSIYPKKKLKVFLDNIDKASHSNPLTPTRTPNLNVRERLRTTLTRLQSNISSKLLFIHSHPLCQQFAVPLSCKRCIIVGNGGILYNKSLGSRIDEYDVVVSCYSVDMLNGAPIAGYKRDVGTKTTLRITYPEGAIQKSEHYEGDSLFVFSAFKPIDFKWLKNMVFKEKLNTKIVMKMKKGIKYKIVKKKSRMEGFWKSVAQHVPRKPAEMRILNPYFIQEAAFQFIGLPFNNGLMGKGSLIPHSHLPKQTGLHSPSSELPNVSSSPSCDPLSPPIVPLSFPTPPSASSKSPRDSSSPLPTPCPCANVDLWTSLQGPGPCADVTRRTRLRHRGHTPDLPRGFRLLRFSPLWMGVLGPPLGGLGGNIPTLGTVAITMALHNCDEVAVAGFGYDMTSPQAPLHYYESVKMSAIKESWTHNISKEKEFLRKLVKANVITDLTKAAFRHFCRNNELKAGLTHGAENRPPAPAPLSQAWSLPEKTKEAEDMWQGTEAAVCGLCIRGVCSNHSTMRRPYSDGNGSRRNENREVTNCRKLRDDGVMGRAAQKNPP</sequence>
<keyword evidence="5" id="KW-0812">Transmembrane</keyword>
<evidence type="ECO:0000256" key="11">
    <source>
        <dbReference type="SAM" id="MobiDB-lite"/>
    </source>
</evidence>
<dbReference type="AlphaFoldDB" id="A0A315UNV8"/>
<comment type="caution">
    <text evidence="12">The sequence shown here is derived from an EMBL/GenBank/DDBJ whole genome shotgun (WGS) entry which is preliminary data.</text>
</comment>
<comment type="subcellular location">
    <subcellularLocation>
        <location evidence="1">Golgi apparatus membrane</location>
        <topology evidence="1">Single-pass type II membrane protein</topology>
    </subcellularLocation>
</comment>
<dbReference type="EMBL" id="NHOQ01002897">
    <property type="protein sequence ID" value="PWA13997.1"/>
    <property type="molecule type" value="Genomic_DNA"/>
</dbReference>
<evidence type="ECO:0000256" key="1">
    <source>
        <dbReference type="ARBA" id="ARBA00004323"/>
    </source>
</evidence>
<dbReference type="Proteomes" id="UP000250572">
    <property type="component" value="Unassembled WGS sequence"/>
</dbReference>